<keyword evidence="1 3" id="KW-0853">WD repeat</keyword>
<dbReference type="SMART" id="SM00320">
    <property type="entry name" value="WD40"/>
    <property type="match status" value="4"/>
</dbReference>
<dbReference type="OrthoDB" id="311712at2759"/>
<dbReference type="PROSITE" id="PS50082">
    <property type="entry name" value="WD_REPEATS_2"/>
    <property type="match status" value="2"/>
</dbReference>
<gene>
    <name evidence="5" type="ORF">CHIRRI_LOCUS12965</name>
</gene>
<dbReference type="InterPro" id="IPR049567">
    <property type="entry name" value="WDR59-like"/>
</dbReference>
<dbReference type="GO" id="GO:0034198">
    <property type="term" value="P:cellular response to amino acid starvation"/>
    <property type="evidence" value="ECO:0007669"/>
    <property type="project" value="TreeGrafter"/>
</dbReference>
<dbReference type="PANTHER" id="PTHR46170:SF1">
    <property type="entry name" value="GATOR COMPLEX PROTEIN WDR59"/>
    <property type="match status" value="1"/>
</dbReference>
<evidence type="ECO:0000259" key="4">
    <source>
        <dbReference type="Pfam" id="PF17120"/>
    </source>
</evidence>
<dbReference type="GO" id="GO:1904263">
    <property type="term" value="P:positive regulation of TORC1 signaling"/>
    <property type="evidence" value="ECO:0007669"/>
    <property type="project" value="TreeGrafter"/>
</dbReference>
<dbReference type="GO" id="GO:0035859">
    <property type="term" value="C:Seh1-associated complex"/>
    <property type="evidence" value="ECO:0007669"/>
    <property type="project" value="TreeGrafter"/>
</dbReference>
<dbReference type="AlphaFoldDB" id="A0A9N9S5X9"/>
<organism evidence="5 6">
    <name type="scientific">Chironomus riparius</name>
    <dbReference type="NCBI Taxonomy" id="315576"/>
    <lineage>
        <taxon>Eukaryota</taxon>
        <taxon>Metazoa</taxon>
        <taxon>Ecdysozoa</taxon>
        <taxon>Arthropoda</taxon>
        <taxon>Hexapoda</taxon>
        <taxon>Insecta</taxon>
        <taxon>Pterygota</taxon>
        <taxon>Neoptera</taxon>
        <taxon>Endopterygota</taxon>
        <taxon>Diptera</taxon>
        <taxon>Nematocera</taxon>
        <taxon>Chironomoidea</taxon>
        <taxon>Chironomidae</taxon>
        <taxon>Chironominae</taxon>
        <taxon>Chironomus</taxon>
    </lineage>
</organism>
<evidence type="ECO:0000256" key="1">
    <source>
        <dbReference type="ARBA" id="ARBA00022574"/>
    </source>
</evidence>
<dbReference type="InterPro" id="IPR036322">
    <property type="entry name" value="WD40_repeat_dom_sf"/>
</dbReference>
<dbReference type="Pfam" id="PF17120">
    <property type="entry name" value="zf-RING_16"/>
    <property type="match status" value="1"/>
</dbReference>
<dbReference type="InterPro" id="IPR019775">
    <property type="entry name" value="WD40_repeat_CS"/>
</dbReference>
<evidence type="ECO:0000256" key="3">
    <source>
        <dbReference type="PROSITE-ProRule" id="PRU00221"/>
    </source>
</evidence>
<dbReference type="SUPFAM" id="SSF50978">
    <property type="entry name" value="WD40 repeat-like"/>
    <property type="match status" value="1"/>
</dbReference>
<feature type="repeat" description="WD" evidence="3">
    <location>
        <begin position="108"/>
        <end position="150"/>
    </location>
</feature>
<feature type="repeat" description="WD" evidence="3">
    <location>
        <begin position="196"/>
        <end position="238"/>
    </location>
</feature>
<evidence type="ECO:0000313" key="5">
    <source>
        <dbReference type="EMBL" id="CAG9810148.1"/>
    </source>
</evidence>
<evidence type="ECO:0000313" key="6">
    <source>
        <dbReference type="Proteomes" id="UP001153620"/>
    </source>
</evidence>
<proteinExistence type="predicted"/>
<protein>
    <recommendedName>
        <fullName evidence="4">WDR59/RTC1-like RING zinc finger domain-containing protein</fullName>
    </recommendedName>
</protein>
<dbReference type="Gene3D" id="2.130.10.10">
    <property type="entry name" value="YVTN repeat-like/Quinoprotein amine dehydrogenase"/>
    <property type="match status" value="2"/>
</dbReference>
<dbReference type="Proteomes" id="UP001153620">
    <property type="component" value="Chromosome 4"/>
</dbReference>
<accession>A0A9N9S5X9</accession>
<keyword evidence="2" id="KW-0677">Repeat</keyword>
<dbReference type="Pfam" id="PF00400">
    <property type="entry name" value="WD40"/>
    <property type="match status" value="2"/>
</dbReference>
<keyword evidence="6" id="KW-1185">Reference proteome</keyword>
<dbReference type="GO" id="GO:0005774">
    <property type="term" value="C:vacuolar membrane"/>
    <property type="evidence" value="ECO:0007669"/>
    <property type="project" value="TreeGrafter"/>
</dbReference>
<reference evidence="5" key="1">
    <citation type="submission" date="2022-01" db="EMBL/GenBank/DDBJ databases">
        <authorList>
            <person name="King R."/>
        </authorList>
    </citation>
    <scope>NUCLEOTIDE SEQUENCE</scope>
</reference>
<dbReference type="InterPro" id="IPR001680">
    <property type="entry name" value="WD40_rpt"/>
</dbReference>
<sequence length="899" mass="100796">MEIEIEEKSPVTRQAEYFMNLDDLQATALSINYTGQYLLLAGRRHLALKNLDNYAEPLQLFNRNSKFEVSCAEFAICNQSSAFCAIATSQLIEVLKWTEASPVLEYSLRAHTRVVTDIDWHSKHPYMLATCSIDTYTHLWDLRDPKRPILSLSAVCMSGATQAGFSRASGNFIATAHDGDLRIWDIRKGSRPVQYITAHLNRIHGINWSHTEESNLITASQDGSVKFFDINNPRRAERIITTSTPSPVWRARYTPPSFKDGLITIIVPLVSSEGGENSLLLWSNSKNSQSPVCSFTGHKDVILDFAYRNDPNSMSDELEICTWSRDQTFRVWKLDKALQDLCSQNTIETESAVIALEYHQNQKNVPQPSCSLLHEFTICSIKSVPGVQKFEYDIEKRNAMARVSANGFIIILQVIFPSAYPTPAHPVFEFCPGTTIDENLSLKLMKVLKETAASRLKKGKACLDSCLRALVSEFKKETGGDKAHYLRLQSPRLEGALSKALSDSMIPFPKTSGVKFNPTGILVTFSRPFASKRYSLRNQTTTPRALSALSGGYLGNVNGSKPVFYQPKDIMDRKSSMGVSICIYDVSKLLMVSKELAENYVIIPSNLPSMCKRNKEIAEEFGRPDLVQTWSIAETIALALNNSDFELSDDEMFSSPNPFAKAFLEALINHYAKQGDVQTAAMLCVTFGKYCQEISSRTSSFSTKSNTSHLHAQRLLKQSASPYHTVTAMDINSQNSIKYNAWVLAQHLKGQTRSNSWSDSLDDFRINEINRSILGESNRNFYDTLKKTYADILYCFNLLPARAQVMKFVSFPVQQPSTVEFMSECVQCKKTSRGPSCLHCKKFLLYCAFCNLPIKGSANSCLACCHSFHTAHLLEWFENHDICPVPECGCCCPENFASS</sequence>
<dbReference type="PANTHER" id="PTHR46170">
    <property type="entry name" value="GATOR COMPLEX PROTEIN WDR59"/>
    <property type="match status" value="1"/>
</dbReference>
<dbReference type="GO" id="GO:0035591">
    <property type="term" value="F:signaling adaptor activity"/>
    <property type="evidence" value="ECO:0007669"/>
    <property type="project" value="TreeGrafter"/>
</dbReference>
<reference evidence="5" key="2">
    <citation type="submission" date="2022-10" db="EMBL/GenBank/DDBJ databases">
        <authorList>
            <consortium name="ENA_rothamsted_submissions"/>
            <consortium name="culmorum"/>
            <person name="King R."/>
        </authorList>
    </citation>
    <scope>NUCLEOTIDE SEQUENCE</scope>
</reference>
<dbReference type="InterPro" id="IPR015943">
    <property type="entry name" value="WD40/YVTN_repeat-like_dom_sf"/>
</dbReference>
<evidence type="ECO:0000256" key="2">
    <source>
        <dbReference type="ARBA" id="ARBA00022737"/>
    </source>
</evidence>
<dbReference type="InterPro" id="IPR049566">
    <property type="entry name" value="WDR59_RTC1-like_RING_Znf"/>
</dbReference>
<name>A0A9N9S5X9_9DIPT</name>
<dbReference type="EMBL" id="OU895880">
    <property type="protein sequence ID" value="CAG9810148.1"/>
    <property type="molecule type" value="Genomic_DNA"/>
</dbReference>
<dbReference type="PROSITE" id="PS00678">
    <property type="entry name" value="WD_REPEATS_1"/>
    <property type="match status" value="1"/>
</dbReference>
<feature type="domain" description="WDR59/RTC1-like RING zinc finger" evidence="4">
    <location>
        <begin position="846"/>
        <end position="896"/>
    </location>
</feature>